<dbReference type="Proteomes" id="UP001209229">
    <property type="component" value="Unassembled WGS sequence"/>
</dbReference>
<protein>
    <submittedName>
        <fullName evidence="1">Uncharacterized protein</fullName>
    </submittedName>
</protein>
<dbReference type="RefSeq" id="WP_301192281.1">
    <property type="nucleotide sequence ID" value="NZ_JAPDPJ010000063.1"/>
</dbReference>
<comment type="caution">
    <text evidence="1">The sequence shown here is derived from an EMBL/GenBank/DDBJ whole genome shotgun (WGS) entry which is preliminary data.</text>
</comment>
<gene>
    <name evidence="1" type="ORF">OM075_19800</name>
</gene>
<name>A0AAE3M8C0_9BACT</name>
<reference evidence="1" key="1">
    <citation type="submission" date="2022-10" db="EMBL/GenBank/DDBJ databases">
        <authorList>
            <person name="Yu W.X."/>
        </authorList>
    </citation>
    <scope>NUCLEOTIDE SEQUENCE</scope>
    <source>
        <strain evidence="1">AAT</strain>
    </source>
</reference>
<evidence type="ECO:0000313" key="1">
    <source>
        <dbReference type="EMBL" id="MCW3788724.1"/>
    </source>
</evidence>
<organism evidence="1 2">
    <name type="scientific">Plebeiibacterium sediminum</name>
    <dbReference type="NCBI Taxonomy" id="2992112"/>
    <lineage>
        <taxon>Bacteria</taxon>
        <taxon>Pseudomonadati</taxon>
        <taxon>Bacteroidota</taxon>
        <taxon>Bacteroidia</taxon>
        <taxon>Marinilabiliales</taxon>
        <taxon>Marinilabiliaceae</taxon>
        <taxon>Plebeiibacterium</taxon>
    </lineage>
</organism>
<evidence type="ECO:0000313" key="2">
    <source>
        <dbReference type="Proteomes" id="UP001209229"/>
    </source>
</evidence>
<dbReference type="AlphaFoldDB" id="A0AAE3M8C0"/>
<sequence length="144" mass="16903">MKIKFQIIPEENLIVHKLTGDFDIDCYTQYSKTLVQCPEWNTVDKMLSDIRGLNTNNVPKCLDLMAKLRREVYKRDYLNVLLVDTPISTAHSHIYKNCLQSDKFRYKYCSTLQHALATLDLDVSEKQAEEQLLNLKHEFVFSEE</sequence>
<keyword evidence="2" id="KW-1185">Reference proteome</keyword>
<dbReference type="EMBL" id="JAPDPJ010000063">
    <property type="protein sequence ID" value="MCW3788724.1"/>
    <property type="molecule type" value="Genomic_DNA"/>
</dbReference>
<accession>A0AAE3M8C0</accession>
<proteinExistence type="predicted"/>